<reference evidence="1 2" key="1">
    <citation type="journal article" date="2018" name="Nat. Ecol. Evol.">
        <title>Pezizomycetes genomes reveal the molecular basis of ectomycorrhizal truffle lifestyle.</title>
        <authorList>
            <person name="Murat C."/>
            <person name="Payen T."/>
            <person name="Noel B."/>
            <person name="Kuo A."/>
            <person name="Morin E."/>
            <person name="Chen J."/>
            <person name="Kohler A."/>
            <person name="Krizsan K."/>
            <person name="Balestrini R."/>
            <person name="Da Silva C."/>
            <person name="Montanini B."/>
            <person name="Hainaut M."/>
            <person name="Levati E."/>
            <person name="Barry K.W."/>
            <person name="Belfiori B."/>
            <person name="Cichocki N."/>
            <person name="Clum A."/>
            <person name="Dockter R.B."/>
            <person name="Fauchery L."/>
            <person name="Guy J."/>
            <person name="Iotti M."/>
            <person name="Le Tacon F."/>
            <person name="Lindquist E.A."/>
            <person name="Lipzen A."/>
            <person name="Malagnac F."/>
            <person name="Mello A."/>
            <person name="Molinier V."/>
            <person name="Miyauchi S."/>
            <person name="Poulain J."/>
            <person name="Riccioni C."/>
            <person name="Rubini A."/>
            <person name="Sitrit Y."/>
            <person name="Splivallo R."/>
            <person name="Traeger S."/>
            <person name="Wang M."/>
            <person name="Zifcakova L."/>
            <person name="Wipf D."/>
            <person name="Zambonelli A."/>
            <person name="Paolocci F."/>
            <person name="Nowrousian M."/>
            <person name="Ottonello S."/>
            <person name="Baldrian P."/>
            <person name="Spatafora J.W."/>
            <person name="Henrissat B."/>
            <person name="Nagy L.G."/>
            <person name="Aury J.M."/>
            <person name="Wincker P."/>
            <person name="Grigoriev I.V."/>
            <person name="Bonfante P."/>
            <person name="Martin F.M."/>
        </authorList>
    </citation>
    <scope>NUCLEOTIDE SEQUENCE [LARGE SCALE GENOMIC DNA]</scope>
    <source>
        <strain evidence="1 2">ATCC MYA-4762</strain>
    </source>
</reference>
<name>A0A3N4M1S5_9PEZI</name>
<dbReference type="InParanoid" id="A0A3N4M1S5"/>
<evidence type="ECO:0000313" key="1">
    <source>
        <dbReference type="EMBL" id="RPB29010.1"/>
    </source>
</evidence>
<gene>
    <name evidence="1" type="ORF">L211DRAFT_252786</name>
</gene>
<dbReference type="OrthoDB" id="125347at2759"/>
<proteinExistence type="predicted"/>
<evidence type="ECO:0008006" key="3">
    <source>
        <dbReference type="Google" id="ProtNLM"/>
    </source>
</evidence>
<sequence length="60" mass="6975">MNIWENLKKQGRRIMLITDNCPSYPLPTELPQNYPVDTSPPPVLQYVTLYNLPKNTTPFL</sequence>
<organism evidence="1 2">
    <name type="scientific">Terfezia boudieri ATCC MYA-4762</name>
    <dbReference type="NCBI Taxonomy" id="1051890"/>
    <lineage>
        <taxon>Eukaryota</taxon>
        <taxon>Fungi</taxon>
        <taxon>Dikarya</taxon>
        <taxon>Ascomycota</taxon>
        <taxon>Pezizomycotina</taxon>
        <taxon>Pezizomycetes</taxon>
        <taxon>Pezizales</taxon>
        <taxon>Pezizaceae</taxon>
        <taxon>Terfezia</taxon>
    </lineage>
</organism>
<dbReference type="AlphaFoldDB" id="A0A3N4M1S5"/>
<accession>A0A3N4M1S5</accession>
<protein>
    <recommendedName>
        <fullName evidence="3">DDE-1 domain-containing protein</fullName>
    </recommendedName>
</protein>
<dbReference type="EMBL" id="ML121528">
    <property type="protein sequence ID" value="RPB29010.1"/>
    <property type="molecule type" value="Genomic_DNA"/>
</dbReference>
<keyword evidence="2" id="KW-1185">Reference proteome</keyword>
<evidence type="ECO:0000313" key="2">
    <source>
        <dbReference type="Proteomes" id="UP000267821"/>
    </source>
</evidence>
<dbReference type="Proteomes" id="UP000267821">
    <property type="component" value="Unassembled WGS sequence"/>
</dbReference>